<comment type="caution">
    <text evidence="2">The sequence shown here is derived from an EMBL/GenBank/DDBJ whole genome shotgun (WGS) entry which is preliminary data.</text>
</comment>
<accession>A0ABT0GGK3</accession>
<evidence type="ECO:0008006" key="4">
    <source>
        <dbReference type="Google" id="ProtNLM"/>
    </source>
</evidence>
<sequence>MSQPYSDLLDGLAPRSAPGADSFPADPRRASAWVNALPRANQAVTGDMLEKALVNLRGQRLDGGQRLAVMEILRPMLLEVMQTLLKQCQSSPIPLPPPKARLFDRLQLIEHETALGYRLALVEYCAPAGKVPLLRGGNVALALERALFHTARCLAHAYFVYRQPPPGIWLQLHRLYAFAQSVRLQDKAVDDAGAKQALSPRSIYAHALLIAVSNPYRFSQREQGELAELGPQLAGHVSITEKREQEDDLAVPLDSDRGPGYIASEREDDDTARLWISVATLREQIDAALAGAQGDQVEIRGSDGKPRSMPAELLSRLRGGWGRSQSRRNTRLAAQHQLDTAIGLSGLHFHLAGLVDFDTFLRQAGDSEESAPDSKAPQRAVWAHAAVDAGRIPLQSAVVADQSLGGYHLHWEAEEGVKARVGELIGLSVPEEGEERQWLLGVIRWLRYDADGCVDAGVQLLSRRVRPVALRLLDGEGRLPLRGIEYQPVHGEANGALHFSAAGTIEAGAQQIEVLRVPDMSDLDEPVSMREMAESPTVAENAGDYVLLTAQRSGGAA</sequence>
<evidence type="ECO:0000313" key="3">
    <source>
        <dbReference type="Proteomes" id="UP001431449"/>
    </source>
</evidence>
<feature type="region of interest" description="Disordered" evidence="1">
    <location>
        <begin position="1"/>
        <end position="24"/>
    </location>
</feature>
<proteinExistence type="predicted"/>
<keyword evidence="3" id="KW-1185">Reference proteome</keyword>
<dbReference type="RefSeq" id="WP_248206273.1">
    <property type="nucleotide sequence ID" value="NZ_JALNMH010000003.1"/>
</dbReference>
<name>A0ABT0GGK3_9GAMM</name>
<dbReference type="EMBL" id="JALNMH010000003">
    <property type="protein sequence ID" value="MCK7593145.1"/>
    <property type="molecule type" value="Genomic_DNA"/>
</dbReference>
<protein>
    <recommendedName>
        <fullName evidence="4">GTPase</fullName>
    </recommendedName>
</protein>
<organism evidence="2 3">
    <name type="scientific">Pseudomarimonas salicorniae</name>
    <dbReference type="NCBI Taxonomy" id="2933270"/>
    <lineage>
        <taxon>Bacteria</taxon>
        <taxon>Pseudomonadati</taxon>
        <taxon>Pseudomonadota</taxon>
        <taxon>Gammaproteobacteria</taxon>
        <taxon>Lysobacterales</taxon>
        <taxon>Lysobacteraceae</taxon>
        <taxon>Pseudomarimonas</taxon>
    </lineage>
</organism>
<evidence type="ECO:0000256" key="1">
    <source>
        <dbReference type="SAM" id="MobiDB-lite"/>
    </source>
</evidence>
<evidence type="ECO:0000313" key="2">
    <source>
        <dbReference type="EMBL" id="MCK7593145.1"/>
    </source>
</evidence>
<gene>
    <name evidence="2" type="ORF">M0G41_05615</name>
</gene>
<dbReference type="Proteomes" id="UP001431449">
    <property type="component" value="Unassembled WGS sequence"/>
</dbReference>
<reference evidence="2" key="1">
    <citation type="submission" date="2022-04" db="EMBL/GenBank/DDBJ databases">
        <title>Lysobacter sp. CAU 1642 isolated from sea sand.</title>
        <authorList>
            <person name="Kim W."/>
        </authorList>
    </citation>
    <scope>NUCLEOTIDE SEQUENCE</scope>
    <source>
        <strain evidence="2">CAU 1642</strain>
    </source>
</reference>